<gene>
    <name evidence="3" type="ORF">METZ01_LOCUS218590</name>
</gene>
<evidence type="ECO:0000256" key="1">
    <source>
        <dbReference type="ARBA" id="ARBA00022801"/>
    </source>
</evidence>
<dbReference type="InterPro" id="IPR015797">
    <property type="entry name" value="NUDIX_hydrolase-like_dom_sf"/>
</dbReference>
<organism evidence="3">
    <name type="scientific">marine metagenome</name>
    <dbReference type="NCBI Taxonomy" id="408172"/>
    <lineage>
        <taxon>unclassified sequences</taxon>
        <taxon>metagenomes</taxon>
        <taxon>ecological metagenomes</taxon>
    </lineage>
</organism>
<dbReference type="InterPro" id="IPR051325">
    <property type="entry name" value="Nudix_hydrolase_domain"/>
</dbReference>
<feature type="domain" description="Nudix hydrolase" evidence="2">
    <location>
        <begin position="2"/>
        <end position="154"/>
    </location>
</feature>
<name>A0A382FRL5_9ZZZZ</name>
<dbReference type="AlphaFoldDB" id="A0A382FRL5"/>
<evidence type="ECO:0000313" key="3">
    <source>
        <dbReference type="EMBL" id="SVB65736.1"/>
    </source>
</evidence>
<protein>
    <recommendedName>
        <fullName evidence="2">Nudix hydrolase domain-containing protein</fullName>
    </recommendedName>
</protein>
<accession>A0A382FRL5</accession>
<dbReference type="PANTHER" id="PTHR21340:SF0">
    <property type="entry name" value="BIS(5'-NUCLEOSYL)-TETRAPHOSPHATASE [ASYMMETRICAL]"/>
    <property type="match status" value="1"/>
</dbReference>
<dbReference type="EMBL" id="UINC01051501">
    <property type="protein sequence ID" value="SVB65736.1"/>
    <property type="molecule type" value="Genomic_DNA"/>
</dbReference>
<dbReference type="GO" id="GO:0006754">
    <property type="term" value="P:ATP biosynthetic process"/>
    <property type="evidence" value="ECO:0007669"/>
    <property type="project" value="TreeGrafter"/>
</dbReference>
<proteinExistence type="predicted"/>
<dbReference type="Pfam" id="PF00293">
    <property type="entry name" value="NUDIX"/>
    <property type="match status" value="1"/>
</dbReference>
<keyword evidence="1" id="KW-0378">Hydrolase</keyword>
<dbReference type="PANTHER" id="PTHR21340">
    <property type="entry name" value="DIADENOSINE 5,5-P1,P4-TETRAPHOSPHATE PYROPHOSPHOHYDROLASE MUTT"/>
    <property type="match status" value="1"/>
</dbReference>
<dbReference type="PROSITE" id="PS51462">
    <property type="entry name" value="NUDIX"/>
    <property type="match status" value="1"/>
</dbReference>
<reference evidence="3" key="1">
    <citation type="submission" date="2018-05" db="EMBL/GenBank/DDBJ databases">
        <authorList>
            <person name="Lanie J.A."/>
            <person name="Ng W.-L."/>
            <person name="Kazmierczak K.M."/>
            <person name="Andrzejewski T.M."/>
            <person name="Davidsen T.M."/>
            <person name="Wayne K.J."/>
            <person name="Tettelin H."/>
            <person name="Glass J.I."/>
            <person name="Rusch D."/>
            <person name="Podicherti R."/>
            <person name="Tsui H.-C.T."/>
            <person name="Winkler M.E."/>
        </authorList>
    </citation>
    <scope>NUCLEOTIDE SEQUENCE</scope>
</reference>
<dbReference type="InterPro" id="IPR020084">
    <property type="entry name" value="NUDIX_hydrolase_CS"/>
</dbReference>
<evidence type="ECO:0000259" key="2">
    <source>
        <dbReference type="PROSITE" id="PS51462"/>
    </source>
</evidence>
<dbReference type="Gene3D" id="3.90.79.10">
    <property type="entry name" value="Nucleoside Triphosphate Pyrophosphohydrolase"/>
    <property type="match status" value="1"/>
</dbReference>
<sequence>MAKKVSGGLLLFNLSNEENGTPRMFVAHPGGPFFQKRDEGWWSIPKGEPEKNEEIFAAALREFREETGKEAEGPFINLGSIQQKNRKQVYAWAFEGNWEDESIPKCNEITLEYPKGSGRMWTFPEIDRAEMLSPEDAKRKLKEEQRPFVDRLMKLLKKTTTED</sequence>
<dbReference type="GO" id="GO:0006167">
    <property type="term" value="P:AMP biosynthetic process"/>
    <property type="evidence" value="ECO:0007669"/>
    <property type="project" value="TreeGrafter"/>
</dbReference>
<dbReference type="SUPFAM" id="SSF55811">
    <property type="entry name" value="Nudix"/>
    <property type="match status" value="1"/>
</dbReference>
<dbReference type="InterPro" id="IPR000086">
    <property type="entry name" value="NUDIX_hydrolase_dom"/>
</dbReference>
<dbReference type="GO" id="GO:0004081">
    <property type="term" value="F:bis(5'-nucleosyl)-tetraphosphatase (asymmetrical) activity"/>
    <property type="evidence" value="ECO:0007669"/>
    <property type="project" value="TreeGrafter"/>
</dbReference>
<dbReference type="PROSITE" id="PS00893">
    <property type="entry name" value="NUDIX_BOX"/>
    <property type="match status" value="1"/>
</dbReference>